<feature type="chain" id="PRO_5017351997" evidence="5">
    <location>
        <begin position="21"/>
        <end position="413"/>
    </location>
</feature>
<evidence type="ECO:0000256" key="4">
    <source>
        <dbReference type="RuleBase" id="RU361169"/>
    </source>
</evidence>
<accession>A0A3A1XZ88</accession>
<dbReference type="InterPro" id="IPR000743">
    <property type="entry name" value="Glyco_hydro_28"/>
</dbReference>
<dbReference type="Gene3D" id="2.160.20.10">
    <property type="entry name" value="Single-stranded right-handed beta-helix, Pectin lyase-like"/>
    <property type="match status" value="1"/>
</dbReference>
<protein>
    <submittedName>
        <fullName evidence="6">Uncharacterized protein</fullName>
    </submittedName>
</protein>
<evidence type="ECO:0000256" key="1">
    <source>
        <dbReference type="ARBA" id="ARBA00008834"/>
    </source>
</evidence>
<dbReference type="PANTHER" id="PTHR31339:SF9">
    <property type="entry name" value="PLASMIN AND FIBRONECTIN-BINDING PROTEIN A"/>
    <property type="match status" value="1"/>
</dbReference>
<dbReference type="InterPro" id="IPR051801">
    <property type="entry name" value="GH28_Enzymes"/>
</dbReference>
<dbReference type="AlphaFoldDB" id="A0A3A1XZ88"/>
<keyword evidence="2 4" id="KW-0378">Hydrolase</keyword>
<evidence type="ECO:0000313" key="6">
    <source>
        <dbReference type="EMBL" id="RIY31342.1"/>
    </source>
</evidence>
<evidence type="ECO:0000256" key="3">
    <source>
        <dbReference type="ARBA" id="ARBA00023295"/>
    </source>
</evidence>
<evidence type="ECO:0000256" key="5">
    <source>
        <dbReference type="SAM" id="SignalP"/>
    </source>
</evidence>
<dbReference type="GO" id="GO:0004650">
    <property type="term" value="F:polygalacturonase activity"/>
    <property type="evidence" value="ECO:0007669"/>
    <property type="project" value="InterPro"/>
</dbReference>
<dbReference type="RefSeq" id="WP_119497890.1">
    <property type="nucleotide sequence ID" value="NZ_NRJH01000074.1"/>
</dbReference>
<keyword evidence="3 4" id="KW-0326">Glycosidase</keyword>
<evidence type="ECO:0000256" key="2">
    <source>
        <dbReference type="ARBA" id="ARBA00022801"/>
    </source>
</evidence>
<gene>
    <name evidence="6" type="ORF">CJP74_07600</name>
</gene>
<dbReference type="SUPFAM" id="SSF51126">
    <property type="entry name" value="Pectin lyase-like"/>
    <property type="match status" value="1"/>
</dbReference>
<feature type="signal peptide" evidence="5">
    <location>
        <begin position="1"/>
        <end position="20"/>
    </location>
</feature>
<evidence type="ECO:0000313" key="7">
    <source>
        <dbReference type="Proteomes" id="UP000266258"/>
    </source>
</evidence>
<keyword evidence="7" id="KW-1185">Reference proteome</keyword>
<organism evidence="6 7">
    <name type="scientific">Psittacicella melopsittaci</name>
    <dbReference type="NCBI Taxonomy" id="2028576"/>
    <lineage>
        <taxon>Bacteria</taxon>
        <taxon>Pseudomonadati</taxon>
        <taxon>Pseudomonadota</taxon>
        <taxon>Gammaproteobacteria</taxon>
        <taxon>Pasteurellales</taxon>
        <taxon>Psittacicellaceae</taxon>
        <taxon>Psittacicella</taxon>
    </lineage>
</organism>
<name>A0A3A1XZ88_9GAMM</name>
<dbReference type="OrthoDB" id="5675412at2"/>
<comment type="similarity">
    <text evidence="1 4">Belongs to the glycosyl hydrolase 28 family.</text>
</comment>
<dbReference type="GO" id="GO:0005975">
    <property type="term" value="P:carbohydrate metabolic process"/>
    <property type="evidence" value="ECO:0007669"/>
    <property type="project" value="InterPro"/>
</dbReference>
<sequence length="413" mass="43817">MLKKITLTLSALGLALSSLGAPSFVCQTLTPGEQTQQNIQRIIDQCAETEGYVAFTPGTYTVSGLKLPAHAALSLAKGATLVLTGENGQSGSIQVLGDKVTISGEGTISGGVQSLPYAGKDVKLPKEQEKALKEQEKAFKEVYESPFVDNSIFNLPALVQATNVNNLEISGVSFTNFSGNAVYLNKVKQVTINQTKVSSERLFTHGIVVNGGEGVTLKQNYLSLPGIHVLIAAKDAPSQQVRLDTNYLYGGVGAVIGINLSQGVKQVEVNNLVVQQAEAGVAILTNARVGGQVSDISFNNIYVNDVSKPIYLAANFNQTYKNTGNAIPTFQNLSISNFYSLGGGNIVLTGYSSSNPLAVNFSNVRIAKVNSWKIEAAKITDVANSSTGSFSQASVDEVKAVIDSQLKPFPRYN</sequence>
<keyword evidence="5" id="KW-0732">Signal</keyword>
<comment type="caution">
    <text evidence="6">The sequence shown here is derived from an EMBL/GenBank/DDBJ whole genome shotgun (WGS) entry which is preliminary data.</text>
</comment>
<proteinExistence type="inferred from homology"/>
<dbReference type="InterPro" id="IPR012334">
    <property type="entry name" value="Pectin_lyas_fold"/>
</dbReference>
<dbReference type="Proteomes" id="UP000266258">
    <property type="component" value="Unassembled WGS sequence"/>
</dbReference>
<dbReference type="InterPro" id="IPR011050">
    <property type="entry name" value="Pectin_lyase_fold/virulence"/>
</dbReference>
<reference evidence="6 7" key="1">
    <citation type="submission" date="2017-08" db="EMBL/GenBank/DDBJ databases">
        <title>Reclassification of Bisgaard taxon 37 and 44.</title>
        <authorList>
            <person name="Christensen H."/>
        </authorList>
    </citation>
    <scope>NUCLEOTIDE SEQUENCE [LARGE SCALE GENOMIC DNA]</scope>
    <source>
        <strain evidence="6 7">B96_4</strain>
    </source>
</reference>
<dbReference type="Pfam" id="PF00295">
    <property type="entry name" value="Glyco_hydro_28"/>
    <property type="match status" value="1"/>
</dbReference>
<dbReference type="PANTHER" id="PTHR31339">
    <property type="entry name" value="PECTIN LYASE-RELATED"/>
    <property type="match status" value="1"/>
</dbReference>
<dbReference type="EMBL" id="NRJH01000074">
    <property type="protein sequence ID" value="RIY31342.1"/>
    <property type="molecule type" value="Genomic_DNA"/>
</dbReference>